<feature type="transmembrane region" description="Helical" evidence="1">
    <location>
        <begin position="104"/>
        <end position="125"/>
    </location>
</feature>
<dbReference type="EMBL" id="JBHTCA010000003">
    <property type="protein sequence ID" value="MFC7408243.1"/>
    <property type="molecule type" value="Genomic_DNA"/>
</dbReference>
<evidence type="ECO:0000313" key="2">
    <source>
        <dbReference type="EMBL" id="MFC7408243.1"/>
    </source>
</evidence>
<protein>
    <submittedName>
        <fullName evidence="2">DUF962 domain-containing protein</fullName>
    </submittedName>
</protein>
<comment type="caution">
    <text evidence="2">The sequence shown here is derived from an EMBL/GenBank/DDBJ whole genome shotgun (WGS) entry which is preliminary data.</text>
</comment>
<reference evidence="3" key="1">
    <citation type="journal article" date="2019" name="Int. J. Syst. Evol. Microbiol.">
        <title>The Global Catalogue of Microorganisms (GCM) 10K type strain sequencing project: providing services to taxonomists for standard genome sequencing and annotation.</title>
        <authorList>
            <consortium name="The Broad Institute Genomics Platform"/>
            <consortium name="The Broad Institute Genome Sequencing Center for Infectious Disease"/>
            <person name="Wu L."/>
            <person name="Ma J."/>
        </authorList>
    </citation>
    <scope>NUCLEOTIDE SEQUENCE [LARGE SCALE GENOMIC DNA]</scope>
    <source>
        <strain evidence="3">CGMCC 1.12371</strain>
    </source>
</reference>
<dbReference type="RefSeq" id="WP_382204325.1">
    <property type="nucleotide sequence ID" value="NZ_JBHTCA010000003.1"/>
</dbReference>
<evidence type="ECO:0000256" key="1">
    <source>
        <dbReference type="SAM" id="Phobius"/>
    </source>
</evidence>
<feature type="transmembrane region" description="Helical" evidence="1">
    <location>
        <begin position="25"/>
        <end position="43"/>
    </location>
</feature>
<accession>A0ABW2QFI8</accession>
<keyword evidence="1" id="KW-1133">Transmembrane helix</keyword>
<dbReference type="PANTHER" id="PTHR28026:SF9">
    <property type="entry name" value="2-HYDROXY-PALMITIC ACID DIOXYGENASE MPO1"/>
    <property type="match status" value="1"/>
</dbReference>
<organism evidence="2 3">
    <name type="scientific">Hydrogenophaga atypica</name>
    <dbReference type="NCBI Taxonomy" id="249409"/>
    <lineage>
        <taxon>Bacteria</taxon>
        <taxon>Pseudomonadati</taxon>
        <taxon>Pseudomonadota</taxon>
        <taxon>Betaproteobacteria</taxon>
        <taxon>Burkholderiales</taxon>
        <taxon>Comamonadaceae</taxon>
        <taxon>Hydrogenophaga</taxon>
    </lineage>
</organism>
<feature type="transmembrane region" description="Helical" evidence="1">
    <location>
        <begin position="77"/>
        <end position="97"/>
    </location>
</feature>
<name>A0ABW2QFI8_9BURK</name>
<feature type="transmembrane region" description="Helical" evidence="1">
    <location>
        <begin position="137"/>
        <end position="157"/>
    </location>
</feature>
<keyword evidence="1" id="KW-0472">Membrane</keyword>
<dbReference type="Proteomes" id="UP001596501">
    <property type="component" value="Unassembled WGS sequence"/>
</dbReference>
<evidence type="ECO:0000313" key="3">
    <source>
        <dbReference type="Proteomes" id="UP001596501"/>
    </source>
</evidence>
<dbReference type="InterPro" id="IPR009305">
    <property type="entry name" value="Mpo1-like"/>
</dbReference>
<dbReference type="Pfam" id="PF06127">
    <property type="entry name" value="Mpo1-like"/>
    <property type="match status" value="1"/>
</dbReference>
<keyword evidence="3" id="KW-1185">Reference proteome</keyword>
<keyword evidence="1" id="KW-0812">Transmembrane</keyword>
<dbReference type="PANTHER" id="PTHR28026">
    <property type="entry name" value="DUF962 DOMAIN PROTEIN (AFU_ORTHOLOGUE AFUA_8G05310)"/>
    <property type="match status" value="1"/>
</dbReference>
<sequence>MASLFRDGTALMVQYAHYHRDRRNIATHFVGIPMIVFAIGVLLNRPLWELGSGLYATPGMVLWLLSTAWYLTRGLGLVGLATSVVNLWLIWAAHLLMSAPTATWLAWGVGAFVLGWVFQFVGHHWEGRKPAFADDLVGLLVGPAFVVGEALFAAGLCKPMAATIEREAGPLRSGPTAVT</sequence>
<gene>
    <name evidence="2" type="ORF">ACFQPB_05170</name>
</gene>
<proteinExistence type="predicted"/>